<name>A0A4Z2IJ10_9TELE</name>
<evidence type="ECO:0000256" key="1">
    <source>
        <dbReference type="SAM" id="MobiDB-lite"/>
    </source>
</evidence>
<dbReference type="EMBL" id="SRLO01000086">
    <property type="protein sequence ID" value="TNN77163.1"/>
    <property type="molecule type" value="Genomic_DNA"/>
</dbReference>
<feature type="compositionally biased region" description="Basic and acidic residues" evidence="1">
    <location>
        <begin position="1"/>
        <end position="11"/>
    </location>
</feature>
<reference evidence="2 3" key="1">
    <citation type="submission" date="2019-03" db="EMBL/GenBank/DDBJ databases">
        <title>First draft genome of Liparis tanakae, snailfish: a comprehensive survey of snailfish specific genes.</title>
        <authorList>
            <person name="Kim W."/>
            <person name="Song I."/>
            <person name="Jeong J.-H."/>
            <person name="Kim D."/>
            <person name="Kim S."/>
            <person name="Ryu S."/>
            <person name="Song J.Y."/>
            <person name="Lee S.K."/>
        </authorList>
    </citation>
    <scope>NUCLEOTIDE SEQUENCE [LARGE SCALE GENOMIC DNA]</scope>
    <source>
        <tissue evidence="2">Muscle</tissue>
    </source>
</reference>
<proteinExistence type="predicted"/>
<protein>
    <submittedName>
        <fullName evidence="2">Uncharacterized protein</fullName>
    </submittedName>
</protein>
<dbReference type="Proteomes" id="UP000314294">
    <property type="component" value="Unassembled WGS sequence"/>
</dbReference>
<sequence length="169" mass="18720">MESLETSRVEEWAESQQGSGTAGSQTDKIDESGERLVTVERTSSETWSTAFIQDQAALDGRTAGLWWDEEPLQKYYDQPLLDWSALICKKQKSEAGFEKIGFGVSREATGEQIPADAQKKNSFKRACNTTDFGVAAMLSPLCGLLKAHFMELARLNCAAEPFKHCVCED</sequence>
<accession>A0A4Z2IJ10</accession>
<keyword evidence="3" id="KW-1185">Reference proteome</keyword>
<evidence type="ECO:0000313" key="3">
    <source>
        <dbReference type="Proteomes" id="UP000314294"/>
    </source>
</evidence>
<evidence type="ECO:0000313" key="2">
    <source>
        <dbReference type="EMBL" id="TNN77163.1"/>
    </source>
</evidence>
<organism evidence="2 3">
    <name type="scientific">Liparis tanakae</name>
    <name type="common">Tanaka's snailfish</name>
    <dbReference type="NCBI Taxonomy" id="230148"/>
    <lineage>
        <taxon>Eukaryota</taxon>
        <taxon>Metazoa</taxon>
        <taxon>Chordata</taxon>
        <taxon>Craniata</taxon>
        <taxon>Vertebrata</taxon>
        <taxon>Euteleostomi</taxon>
        <taxon>Actinopterygii</taxon>
        <taxon>Neopterygii</taxon>
        <taxon>Teleostei</taxon>
        <taxon>Neoteleostei</taxon>
        <taxon>Acanthomorphata</taxon>
        <taxon>Eupercaria</taxon>
        <taxon>Perciformes</taxon>
        <taxon>Cottioidei</taxon>
        <taxon>Cottales</taxon>
        <taxon>Liparidae</taxon>
        <taxon>Liparis</taxon>
    </lineage>
</organism>
<feature type="compositionally biased region" description="Polar residues" evidence="1">
    <location>
        <begin position="14"/>
        <end position="26"/>
    </location>
</feature>
<gene>
    <name evidence="2" type="ORF">EYF80_012632</name>
</gene>
<dbReference type="AlphaFoldDB" id="A0A4Z2IJ10"/>
<comment type="caution">
    <text evidence="2">The sequence shown here is derived from an EMBL/GenBank/DDBJ whole genome shotgun (WGS) entry which is preliminary data.</text>
</comment>
<feature type="region of interest" description="Disordered" evidence="1">
    <location>
        <begin position="1"/>
        <end position="33"/>
    </location>
</feature>